<comment type="similarity">
    <text evidence="1">Belongs to the thioesterase PaaI family.</text>
</comment>
<dbReference type="PANTHER" id="PTHR43240:SF5">
    <property type="entry name" value="1,4-DIHYDROXY-2-NAPHTHOYL-COA THIOESTERASE 1"/>
    <property type="match status" value="1"/>
</dbReference>
<evidence type="ECO:0000313" key="5">
    <source>
        <dbReference type="Proteomes" id="UP000287701"/>
    </source>
</evidence>
<name>A0A410JTB1_ORNRH</name>
<evidence type="ECO:0000313" key="4">
    <source>
        <dbReference type="EMBL" id="QAR31393.1"/>
    </source>
</evidence>
<dbReference type="GO" id="GO:0005829">
    <property type="term" value="C:cytosol"/>
    <property type="evidence" value="ECO:0007669"/>
    <property type="project" value="TreeGrafter"/>
</dbReference>
<dbReference type="NCBIfam" id="TIGR00369">
    <property type="entry name" value="unchar_dom_1"/>
    <property type="match status" value="1"/>
</dbReference>
<evidence type="ECO:0000256" key="2">
    <source>
        <dbReference type="ARBA" id="ARBA00022801"/>
    </source>
</evidence>
<dbReference type="PANTHER" id="PTHR43240">
    <property type="entry name" value="1,4-DIHYDROXY-2-NAPHTHOYL-COA THIOESTERASE 1"/>
    <property type="match status" value="1"/>
</dbReference>
<dbReference type="Gene3D" id="3.10.129.10">
    <property type="entry name" value="Hotdog Thioesterase"/>
    <property type="match status" value="1"/>
</dbReference>
<dbReference type="Pfam" id="PF03061">
    <property type="entry name" value="4HBT"/>
    <property type="match status" value="1"/>
</dbReference>
<dbReference type="InterPro" id="IPR029069">
    <property type="entry name" value="HotDog_dom_sf"/>
</dbReference>
<dbReference type="Proteomes" id="UP000287701">
    <property type="component" value="Chromosome"/>
</dbReference>
<feature type="domain" description="Thioesterase" evidence="3">
    <location>
        <begin position="64"/>
        <end position="141"/>
    </location>
</feature>
<dbReference type="InterPro" id="IPR003736">
    <property type="entry name" value="PAAI_dom"/>
</dbReference>
<dbReference type="OrthoDB" id="9798208at2"/>
<evidence type="ECO:0000259" key="3">
    <source>
        <dbReference type="Pfam" id="PF03061"/>
    </source>
</evidence>
<evidence type="ECO:0000256" key="1">
    <source>
        <dbReference type="ARBA" id="ARBA00008324"/>
    </source>
</evidence>
<accession>A0A410JTB1</accession>
<dbReference type="GO" id="GO:0061522">
    <property type="term" value="F:1,4-dihydroxy-2-naphthoyl-CoA thioesterase activity"/>
    <property type="evidence" value="ECO:0007669"/>
    <property type="project" value="TreeGrafter"/>
</dbReference>
<keyword evidence="2" id="KW-0378">Hydrolase</keyword>
<gene>
    <name evidence="4" type="ORF">EQP59_08580</name>
</gene>
<protein>
    <submittedName>
        <fullName evidence="4">PaaI family thioesterase</fullName>
    </submittedName>
</protein>
<dbReference type="SUPFAM" id="SSF54637">
    <property type="entry name" value="Thioesterase/thiol ester dehydrase-isomerase"/>
    <property type="match status" value="1"/>
</dbReference>
<sequence length="155" mass="17343">MLRQNSLKTLILNLLLMKTDDFLAKLNETNHNTVMETFGIQYIRFTGNTLTAEMEVTPKTHQPMGLLHGGVNAVLAETVGSYLSILQFKKEDKKSAVGINIQVNHMRAVRSGKVFATARFLRKGSSLHFMEIIIKNETGHITAQATMTNKIIDVK</sequence>
<reference evidence="4 5" key="1">
    <citation type="submission" date="2019-01" db="EMBL/GenBank/DDBJ databases">
        <title>Whole Genome of Ornithobacterium rhinotracheale FARPER-174b.</title>
        <authorList>
            <person name="Tataje-Lavanda L.A."/>
            <person name="Montalvan A."/>
            <person name="Montesinos R."/>
            <person name="Zimic M."/>
            <person name="Fernandez-Sanchez M."/>
            <person name="Fernandez-Diaz M."/>
        </authorList>
    </citation>
    <scope>NUCLEOTIDE SEQUENCE [LARGE SCALE GENOMIC DNA]</scope>
    <source>
        <strain evidence="4 5">FARPER-174b</strain>
    </source>
</reference>
<proteinExistence type="inferred from homology"/>
<dbReference type="CDD" id="cd03443">
    <property type="entry name" value="PaaI_thioesterase"/>
    <property type="match status" value="1"/>
</dbReference>
<dbReference type="InterPro" id="IPR006683">
    <property type="entry name" value="Thioestr_dom"/>
</dbReference>
<dbReference type="EMBL" id="CP035107">
    <property type="protein sequence ID" value="QAR31393.1"/>
    <property type="molecule type" value="Genomic_DNA"/>
</dbReference>
<organism evidence="4 5">
    <name type="scientific">Ornithobacterium rhinotracheale</name>
    <dbReference type="NCBI Taxonomy" id="28251"/>
    <lineage>
        <taxon>Bacteria</taxon>
        <taxon>Pseudomonadati</taxon>
        <taxon>Bacteroidota</taxon>
        <taxon>Flavobacteriia</taxon>
        <taxon>Flavobacteriales</taxon>
        <taxon>Weeksellaceae</taxon>
        <taxon>Ornithobacterium</taxon>
    </lineage>
</organism>
<dbReference type="AlphaFoldDB" id="A0A410JTB1"/>